<dbReference type="Gene3D" id="1.10.287.950">
    <property type="entry name" value="Methyl-accepting chemotaxis protein"/>
    <property type="match status" value="1"/>
</dbReference>
<keyword evidence="1" id="KW-0145">Chemotaxis</keyword>
<keyword evidence="3" id="KW-0807">Transducer</keyword>
<keyword evidence="6" id="KW-0812">Transmembrane</keyword>
<evidence type="ECO:0000256" key="4">
    <source>
        <dbReference type="SAM" id="Coils"/>
    </source>
</evidence>
<dbReference type="PANTHER" id="PTHR43531:SF11">
    <property type="entry name" value="METHYL-ACCEPTING CHEMOTAXIS PROTEIN 3"/>
    <property type="match status" value="1"/>
</dbReference>
<feature type="domain" description="HAMP" evidence="8">
    <location>
        <begin position="239"/>
        <end position="285"/>
    </location>
</feature>
<gene>
    <name evidence="9" type="ORF">SAMN05192585_10784</name>
</gene>
<dbReference type="SMART" id="SM00304">
    <property type="entry name" value="HAMP"/>
    <property type="match status" value="2"/>
</dbReference>
<dbReference type="AlphaFoldDB" id="A0A1G9X3Z1"/>
<dbReference type="InterPro" id="IPR004089">
    <property type="entry name" value="MCPsignal_dom"/>
</dbReference>
<dbReference type="GO" id="GO:0006935">
    <property type="term" value="P:chemotaxis"/>
    <property type="evidence" value="ECO:0007669"/>
    <property type="project" value="UniProtKB-KW"/>
</dbReference>
<evidence type="ECO:0000313" key="10">
    <source>
        <dbReference type="Proteomes" id="UP000199182"/>
    </source>
</evidence>
<feature type="domain" description="HAMP" evidence="8">
    <location>
        <begin position="185"/>
        <end position="237"/>
    </location>
</feature>
<proteinExistence type="inferred from homology"/>
<dbReference type="GO" id="GO:0007165">
    <property type="term" value="P:signal transduction"/>
    <property type="evidence" value="ECO:0007669"/>
    <property type="project" value="UniProtKB-KW"/>
</dbReference>
<name>A0A1G9X3Z1_9FIRM</name>
<feature type="coiled-coil region" evidence="4">
    <location>
        <begin position="319"/>
        <end position="346"/>
    </location>
</feature>
<dbReference type="CDD" id="cd06225">
    <property type="entry name" value="HAMP"/>
    <property type="match status" value="1"/>
</dbReference>
<dbReference type="InterPro" id="IPR051310">
    <property type="entry name" value="MCP_chemotaxis"/>
</dbReference>
<sequence>MLKRSLVFKMLLKIFAPIMALFIICAILITIFVTSNVEGALGDIILQQNQQLAQQITTMNNAQETQKAIKWSQYGKNGFYLLVNSANVITASTNGKYDGKPITDYFIASEYEKLSGNDNSEHLLLVNSVPSICAINKIGSDGTKLILTVPMTELSGTSSSIRTPMIIVFILMLVLTFAIVLTATLFIVKPINKIKDAALQIAEGNFYVTVNVRSNDEIGDLAGAIKKTVARLSNYVLYIDEITEVLTAISEGDLSFTLRNEYEGEFSSIKDALLKISDSLNHTISEINTAAEQVTSGSMQVSGASQALSQGSTQQANAVEELSITIKEVNDQVKQNAENAKNANNLSVETVGSVEKCSELMRNMLDAMEQIHSASANIAKIIKVIDDISFQTNILALNAAVEAARAGAAGKGFAVVADEVRNLATKSAQAAKNTTELIESSIAAVGKGVDIAKKTAGALDNIVADCNNSSKLISEITVATNDQATAIMHITQGVEQISAVVETNSATAQQTAAASEELSSQSEMLRKLTSQFKLKGDSDGFSNEEYSDDASSDFTGDDDYAVSTVE</sequence>
<dbReference type="Gene3D" id="1.10.8.500">
    <property type="entry name" value="HAMP domain in histidine kinase"/>
    <property type="match status" value="1"/>
</dbReference>
<dbReference type="Gene3D" id="3.30.450.20">
    <property type="entry name" value="PAS domain"/>
    <property type="match status" value="1"/>
</dbReference>
<keyword evidence="10" id="KW-1185">Reference proteome</keyword>
<dbReference type="GO" id="GO:0004888">
    <property type="term" value="F:transmembrane signaling receptor activity"/>
    <property type="evidence" value="ECO:0007669"/>
    <property type="project" value="TreeGrafter"/>
</dbReference>
<dbReference type="Proteomes" id="UP000199182">
    <property type="component" value="Unassembled WGS sequence"/>
</dbReference>
<dbReference type="SMART" id="SM00283">
    <property type="entry name" value="MA"/>
    <property type="match status" value="1"/>
</dbReference>
<feature type="domain" description="Methyl-accepting transducer" evidence="7">
    <location>
        <begin position="290"/>
        <end position="519"/>
    </location>
</feature>
<feature type="transmembrane region" description="Helical" evidence="6">
    <location>
        <begin position="165"/>
        <end position="188"/>
    </location>
</feature>
<dbReference type="OrthoDB" id="1862723at2"/>
<dbReference type="GO" id="GO:0005886">
    <property type="term" value="C:plasma membrane"/>
    <property type="evidence" value="ECO:0007669"/>
    <property type="project" value="TreeGrafter"/>
</dbReference>
<dbReference type="STRING" id="258515.SAMN05192585_10784"/>
<dbReference type="SUPFAM" id="SSF58104">
    <property type="entry name" value="Methyl-accepting chemotaxis protein (MCP) signaling domain"/>
    <property type="match status" value="1"/>
</dbReference>
<dbReference type="PROSITE" id="PS50111">
    <property type="entry name" value="CHEMOTAXIS_TRANSDUC_2"/>
    <property type="match status" value="1"/>
</dbReference>
<keyword evidence="4" id="KW-0175">Coiled coil</keyword>
<dbReference type="PROSITE" id="PS50885">
    <property type="entry name" value="HAMP"/>
    <property type="match status" value="2"/>
</dbReference>
<keyword evidence="6" id="KW-0472">Membrane</keyword>
<feature type="region of interest" description="Disordered" evidence="5">
    <location>
        <begin position="534"/>
        <end position="566"/>
    </location>
</feature>
<dbReference type="RefSeq" id="WP_092638641.1">
    <property type="nucleotide sequence ID" value="NZ_FNID01000007.1"/>
</dbReference>
<dbReference type="EMBL" id="FNID01000007">
    <property type="protein sequence ID" value="SDM91494.1"/>
    <property type="molecule type" value="Genomic_DNA"/>
</dbReference>
<evidence type="ECO:0000256" key="2">
    <source>
        <dbReference type="ARBA" id="ARBA00029447"/>
    </source>
</evidence>
<dbReference type="InterPro" id="IPR003660">
    <property type="entry name" value="HAMP_dom"/>
</dbReference>
<evidence type="ECO:0000256" key="3">
    <source>
        <dbReference type="PROSITE-ProRule" id="PRU00284"/>
    </source>
</evidence>
<organism evidence="9 10">
    <name type="scientific">Acetanaerobacterium elongatum</name>
    <dbReference type="NCBI Taxonomy" id="258515"/>
    <lineage>
        <taxon>Bacteria</taxon>
        <taxon>Bacillati</taxon>
        <taxon>Bacillota</taxon>
        <taxon>Clostridia</taxon>
        <taxon>Eubacteriales</taxon>
        <taxon>Oscillospiraceae</taxon>
        <taxon>Acetanaerobacterium</taxon>
    </lineage>
</organism>
<evidence type="ECO:0000259" key="7">
    <source>
        <dbReference type="PROSITE" id="PS50111"/>
    </source>
</evidence>
<evidence type="ECO:0000259" key="8">
    <source>
        <dbReference type="PROSITE" id="PS50885"/>
    </source>
</evidence>
<dbReference type="Pfam" id="PF00672">
    <property type="entry name" value="HAMP"/>
    <property type="match status" value="1"/>
</dbReference>
<accession>A0A1G9X3Z1</accession>
<feature type="transmembrane region" description="Helical" evidence="6">
    <location>
        <begin position="12"/>
        <end position="33"/>
    </location>
</feature>
<evidence type="ECO:0000256" key="5">
    <source>
        <dbReference type="SAM" id="MobiDB-lite"/>
    </source>
</evidence>
<evidence type="ECO:0000313" key="9">
    <source>
        <dbReference type="EMBL" id="SDM91494.1"/>
    </source>
</evidence>
<dbReference type="SUPFAM" id="SSF158472">
    <property type="entry name" value="HAMP domain-like"/>
    <property type="match status" value="1"/>
</dbReference>
<protein>
    <submittedName>
        <fullName evidence="9">Methyl-accepting chemotaxis protein</fullName>
    </submittedName>
</protein>
<feature type="compositionally biased region" description="Acidic residues" evidence="5">
    <location>
        <begin position="545"/>
        <end position="560"/>
    </location>
</feature>
<evidence type="ECO:0000256" key="6">
    <source>
        <dbReference type="SAM" id="Phobius"/>
    </source>
</evidence>
<dbReference type="Pfam" id="PF00015">
    <property type="entry name" value="MCPsignal"/>
    <property type="match status" value="1"/>
</dbReference>
<reference evidence="9 10" key="1">
    <citation type="submission" date="2016-10" db="EMBL/GenBank/DDBJ databases">
        <authorList>
            <person name="de Groot N.N."/>
        </authorList>
    </citation>
    <scope>NUCLEOTIDE SEQUENCE [LARGE SCALE GENOMIC DNA]</scope>
    <source>
        <strain evidence="9 10">CGMCC 1.5012</strain>
    </source>
</reference>
<dbReference type="PANTHER" id="PTHR43531">
    <property type="entry name" value="PROTEIN ICFG"/>
    <property type="match status" value="1"/>
</dbReference>
<keyword evidence="6" id="KW-1133">Transmembrane helix</keyword>
<evidence type="ECO:0000256" key="1">
    <source>
        <dbReference type="ARBA" id="ARBA00022500"/>
    </source>
</evidence>
<comment type="similarity">
    <text evidence="2">Belongs to the methyl-accepting chemotaxis (MCP) protein family.</text>
</comment>